<name>A0ABS9CPF2_9FIRM</name>
<dbReference type="EMBL" id="JAFBIT010000002">
    <property type="protein sequence ID" value="MCF2652833.1"/>
    <property type="molecule type" value="Genomic_DNA"/>
</dbReference>
<dbReference type="PROSITE" id="PS00211">
    <property type="entry name" value="ABC_TRANSPORTER_1"/>
    <property type="match status" value="1"/>
</dbReference>
<dbReference type="InterPro" id="IPR008995">
    <property type="entry name" value="Mo/tungstate-bd_C_term_dom"/>
</dbReference>
<keyword evidence="6" id="KW-1185">Reference proteome</keyword>
<evidence type="ECO:0000256" key="2">
    <source>
        <dbReference type="ARBA" id="ARBA00022741"/>
    </source>
</evidence>
<protein>
    <submittedName>
        <fullName evidence="5">ABC transporter ATP-binding protein</fullName>
    </submittedName>
</protein>
<evidence type="ECO:0000259" key="4">
    <source>
        <dbReference type="PROSITE" id="PS50893"/>
    </source>
</evidence>
<comment type="caution">
    <text evidence="5">The sequence shown here is derived from an EMBL/GenBank/DDBJ whole genome shotgun (WGS) entry which is preliminary data.</text>
</comment>
<dbReference type="InterPro" id="IPR003439">
    <property type="entry name" value="ABC_transporter-like_ATP-bd"/>
</dbReference>
<gene>
    <name evidence="5" type="ORF">JQM67_09465</name>
</gene>
<dbReference type="SUPFAM" id="SSF50331">
    <property type="entry name" value="MOP-like"/>
    <property type="match status" value="1"/>
</dbReference>
<dbReference type="Pfam" id="PF08402">
    <property type="entry name" value="TOBE_2"/>
    <property type="match status" value="1"/>
</dbReference>
<evidence type="ECO:0000256" key="3">
    <source>
        <dbReference type="ARBA" id="ARBA00022840"/>
    </source>
</evidence>
<dbReference type="Pfam" id="PF00005">
    <property type="entry name" value="ABC_tran"/>
    <property type="match status" value="1"/>
</dbReference>
<evidence type="ECO:0000313" key="5">
    <source>
        <dbReference type="EMBL" id="MCF2652833.1"/>
    </source>
</evidence>
<feature type="domain" description="ABC transporter" evidence="4">
    <location>
        <begin position="7"/>
        <end position="237"/>
    </location>
</feature>
<keyword evidence="3 5" id="KW-0067">ATP-binding</keyword>
<dbReference type="PANTHER" id="PTHR42781">
    <property type="entry name" value="SPERMIDINE/PUTRESCINE IMPORT ATP-BINDING PROTEIN POTA"/>
    <property type="match status" value="1"/>
</dbReference>
<keyword evidence="1" id="KW-0813">Transport</keyword>
<dbReference type="Proteomes" id="UP001299220">
    <property type="component" value="Unassembled WGS sequence"/>
</dbReference>
<dbReference type="InterPro" id="IPR013611">
    <property type="entry name" value="Transp-assoc_OB_typ2"/>
</dbReference>
<reference evidence="5 6" key="1">
    <citation type="submission" date="2020-12" db="EMBL/GenBank/DDBJ databases">
        <title>Whole genome sequences of gut porcine anaerobes.</title>
        <authorList>
            <person name="Kubasova T."/>
            <person name="Jahodarova E."/>
            <person name="Rychlik I."/>
        </authorList>
    </citation>
    <scope>NUCLEOTIDE SEQUENCE [LARGE SCALE GENOMIC DNA]</scope>
    <source>
        <strain evidence="5 6">An867</strain>
    </source>
</reference>
<dbReference type="InterPro" id="IPR003593">
    <property type="entry name" value="AAA+_ATPase"/>
</dbReference>
<sequence>MKTDDILELRGIKKAFGGVPVLNGIDLKVRQGEFITLLGSSGCGKTTTLRIISGLETPDSGSVLLEGADVTGAEPDKRGVHTVFQNYALFPHMTVEANIGYSLKIRGVKKPQIKARVKEMLELVQLEGFESRMPGELSGGQRQRVAIARSVIDSPKVLLLDEPLGALDLQLRRMMQVELKRLQKKLGITFIYITHDQEEALNMSDRIAVMRGGLFEQLGTPNEIYDHPKTAYVARFVGSANILTLGGKCLAVRSEALELKKDAEGYLSGVVCEKSFAGGMLRIAVETESCGELVASRHGIDSPLAPGDTVGISWADGAAVEVQP</sequence>
<evidence type="ECO:0000256" key="1">
    <source>
        <dbReference type="ARBA" id="ARBA00022448"/>
    </source>
</evidence>
<keyword evidence="2" id="KW-0547">Nucleotide-binding</keyword>
<dbReference type="GO" id="GO:0005524">
    <property type="term" value="F:ATP binding"/>
    <property type="evidence" value="ECO:0007669"/>
    <property type="project" value="UniProtKB-KW"/>
</dbReference>
<dbReference type="PROSITE" id="PS50893">
    <property type="entry name" value="ABC_TRANSPORTER_2"/>
    <property type="match status" value="1"/>
</dbReference>
<evidence type="ECO:0000313" key="6">
    <source>
        <dbReference type="Proteomes" id="UP001299220"/>
    </source>
</evidence>
<dbReference type="Gene3D" id="3.40.50.300">
    <property type="entry name" value="P-loop containing nucleotide triphosphate hydrolases"/>
    <property type="match status" value="1"/>
</dbReference>
<proteinExistence type="predicted"/>
<dbReference type="SUPFAM" id="SSF52540">
    <property type="entry name" value="P-loop containing nucleoside triphosphate hydrolases"/>
    <property type="match status" value="1"/>
</dbReference>
<dbReference type="InterPro" id="IPR027417">
    <property type="entry name" value="P-loop_NTPase"/>
</dbReference>
<dbReference type="RefSeq" id="WP_235323858.1">
    <property type="nucleotide sequence ID" value="NZ_JAFBIT010000002.1"/>
</dbReference>
<dbReference type="PANTHER" id="PTHR42781:SF4">
    <property type="entry name" value="SPERMIDINE_PUTRESCINE IMPORT ATP-BINDING PROTEIN POTA"/>
    <property type="match status" value="1"/>
</dbReference>
<dbReference type="InterPro" id="IPR017871">
    <property type="entry name" value="ABC_transporter-like_CS"/>
</dbReference>
<accession>A0ABS9CPF2</accession>
<dbReference type="SMART" id="SM00382">
    <property type="entry name" value="AAA"/>
    <property type="match status" value="1"/>
</dbReference>
<dbReference type="InterPro" id="IPR050093">
    <property type="entry name" value="ABC_SmlMolc_Importer"/>
</dbReference>
<organism evidence="5 6">
    <name type="scientific">Anaeromassilibacillus senegalensis</name>
    <dbReference type="NCBI Taxonomy" id="1673717"/>
    <lineage>
        <taxon>Bacteria</taxon>
        <taxon>Bacillati</taxon>
        <taxon>Bacillota</taxon>
        <taxon>Clostridia</taxon>
        <taxon>Eubacteriales</taxon>
        <taxon>Acutalibacteraceae</taxon>
        <taxon>Anaeromassilibacillus</taxon>
    </lineage>
</organism>